<dbReference type="InterPro" id="IPR004722">
    <property type="entry name" value="DHOase"/>
</dbReference>
<dbReference type="EC" id="3.5.2.3" evidence="2"/>
<dbReference type="GO" id="GO:0006221">
    <property type="term" value="P:pyrimidine nucleotide biosynthetic process"/>
    <property type="evidence" value="ECO:0007669"/>
    <property type="project" value="UniProtKB-KW"/>
</dbReference>
<dbReference type="SUPFAM" id="SSF51556">
    <property type="entry name" value="Metallo-dependent hydrolases"/>
    <property type="match status" value="1"/>
</dbReference>
<dbReference type="InterPro" id="IPR032466">
    <property type="entry name" value="Metal_Hydrolase"/>
</dbReference>
<dbReference type="GO" id="GO:0006145">
    <property type="term" value="P:purine nucleobase catabolic process"/>
    <property type="evidence" value="ECO:0007669"/>
    <property type="project" value="TreeGrafter"/>
</dbReference>
<accession>Q7V2G6</accession>
<name>Q7V2G6_PROMP</name>
<dbReference type="PANTHER" id="PTHR43668">
    <property type="entry name" value="ALLANTOINASE"/>
    <property type="match status" value="1"/>
</dbReference>
<dbReference type="Gene3D" id="3.20.20.140">
    <property type="entry name" value="Metal-dependent hydrolases"/>
    <property type="match status" value="1"/>
</dbReference>
<dbReference type="GO" id="GO:0046872">
    <property type="term" value="F:metal ion binding"/>
    <property type="evidence" value="ECO:0007669"/>
    <property type="project" value="InterPro"/>
</dbReference>
<protein>
    <submittedName>
        <fullName evidence="2">Putative dihydroorotase</fullName>
        <ecNumber evidence="2">3.5.2.3</ecNumber>
    </submittedName>
</protein>
<dbReference type="PANTHER" id="PTHR43668:SF2">
    <property type="entry name" value="ALLANTOINASE"/>
    <property type="match status" value="1"/>
</dbReference>
<gene>
    <name evidence="2" type="ordered locus">PMM0514</name>
</gene>
<dbReference type="Proteomes" id="UP000001026">
    <property type="component" value="Chromosome"/>
</dbReference>
<dbReference type="GO" id="GO:0004038">
    <property type="term" value="F:allantoinase activity"/>
    <property type="evidence" value="ECO:0007669"/>
    <property type="project" value="TreeGrafter"/>
</dbReference>
<dbReference type="GO" id="GO:0005737">
    <property type="term" value="C:cytoplasm"/>
    <property type="evidence" value="ECO:0007669"/>
    <property type="project" value="TreeGrafter"/>
</dbReference>
<dbReference type="Gene3D" id="2.30.40.10">
    <property type="entry name" value="Urease, subunit C, domain 1"/>
    <property type="match status" value="1"/>
</dbReference>
<keyword evidence="2" id="KW-0378">Hydrolase</keyword>
<dbReference type="GO" id="GO:0004151">
    <property type="term" value="F:dihydroorotase activity"/>
    <property type="evidence" value="ECO:0007669"/>
    <property type="project" value="UniProtKB-EC"/>
</dbReference>
<keyword evidence="1" id="KW-0665">Pyrimidine biosynthesis</keyword>
<dbReference type="InterPro" id="IPR011059">
    <property type="entry name" value="Metal-dep_hydrolase_composite"/>
</dbReference>
<dbReference type="InterPro" id="IPR050138">
    <property type="entry name" value="DHOase/Allantoinase_Hydrolase"/>
</dbReference>
<organism evidence="2 3">
    <name type="scientific">Prochlorococcus marinus subsp. pastoris (strain CCMP1986 / NIES-2087 / MED4)</name>
    <dbReference type="NCBI Taxonomy" id="59919"/>
    <lineage>
        <taxon>Bacteria</taxon>
        <taxon>Bacillati</taxon>
        <taxon>Cyanobacteriota</taxon>
        <taxon>Cyanophyceae</taxon>
        <taxon>Synechococcales</taxon>
        <taxon>Prochlorococcaceae</taxon>
        <taxon>Prochlorococcus</taxon>
    </lineage>
</organism>
<proteinExistence type="predicted"/>
<reference evidence="2 3" key="1">
    <citation type="journal article" date="2003" name="Nature">
        <title>Genome divergence in two Prochlorococcus ecotypes reflects oceanic niche differentiation.</title>
        <authorList>
            <person name="Rocap G."/>
            <person name="Larimer F.W."/>
            <person name="Lamerdin J.E."/>
            <person name="Malfatti S."/>
            <person name="Chain P."/>
            <person name="Ahlgren N.A."/>
            <person name="Arellano A."/>
            <person name="Coleman M."/>
            <person name="Hauser L."/>
            <person name="Hess W.R."/>
            <person name="Johnson Z.I."/>
            <person name="Land M.L."/>
            <person name="Lindell D."/>
            <person name="Post A.F."/>
            <person name="Regala W."/>
            <person name="Shah M."/>
            <person name="Shaw S.L."/>
            <person name="Steglich C."/>
            <person name="Sullivan M.B."/>
            <person name="Ting C.S."/>
            <person name="Tolonen A."/>
            <person name="Webb E.A."/>
            <person name="Zinser E.R."/>
            <person name="Chisholm S.W."/>
        </authorList>
    </citation>
    <scope>NUCLEOTIDE SEQUENCE [LARGE SCALE GENOMIC DNA]</scope>
    <source>
        <strain evidence="3">CCMP1986 / NIES-2087 / MED4</strain>
    </source>
</reference>
<dbReference type="CDD" id="cd01317">
    <property type="entry name" value="DHOase_IIa"/>
    <property type="match status" value="1"/>
</dbReference>
<evidence type="ECO:0000313" key="2">
    <source>
        <dbReference type="EMBL" id="CAE18973.1"/>
    </source>
</evidence>
<dbReference type="AlphaFoldDB" id="Q7V2G6"/>
<dbReference type="RefSeq" id="WP_011132149.1">
    <property type="nucleotide sequence ID" value="NC_005072.1"/>
</dbReference>
<sequence>MGKSFFFENINILMGSNATVIKDNLLIIDGKIEAFGNKAKEDALKKNIKISKSGNKILAPMLVDSHSFLEDPLTGVDDNLENLKFRAKKSGFGTIAFLPNSNNWRDNPEKIPFQKNYDFDLNIYFWGSLSLEDQGKKLSPHCELLKSGSIGLSTSNFFDNSIIFKGLSLDAVKKSPILFSLTKKNSLQKGIINKDIKTLQSGFYIIDNNNEIAEVRNILGIKNIFPDKNIVIKNISDSNSLKEIEKHAIPISTTISWWSLIADTNNLEFDDLGWKVDPPLGSQENREFLIKGLENDLIQAIAVNSKALSDEDIFIPINDRPAGISSFELVLPLLWKEFVVKRDWPIPMLWKYLSFNPSNLLGIMQEKLSIGSKRWLIFDPDTKWINNQINLGYDSPSNFPKKNKLIKGKVIHVGLDF</sequence>
<dbReference type="EMBL" id="BX548174">
    <property type="protein sequence ID" value="CAE18973.1"/>
    <property type="molecule type" value="Genomic_DNA"/>
</dbReference>
<evidence type="ECO:0000313" key="3">
    <source>
        <dbReference type="Proteomes" id="UP000001026"/>
    </source>
</evidence>
<dbReference type="OrthoDB" id="9765462at2"/>
<dbReference type="STRING" id="59919.PMM0514"/>
<dbReference type="HOGENOM" id="CLU_015572_1_0_3"/>
<evidence type="ECO:0000256" key="1">
    <source>
        <dbReference type="ARBA" id="ARBA00022975"/>
    </source>
</evidence>
<dbReference type="eggNOG" id="COG0044">
    <property type="taxonomic scope" value="Bacteria"/>
</dbReference>
<dbReference type="KEGG" id="pmm:PMM0514"/>